<sequence>FVKQTARTLDCFLLYVEKYYLKIAITLKVEKTVKKSAGTKGKSLSDGVRRYLKRKQKVQKKLFSLKNVKRVKRAEKPKVAITVVKKIGGAKNGGERTVLLKKNKSYLPTKSIVRKRTGKKCFRNHKRNIRKTLKKGKVLILLAGRHKGKRVVLLKALKSGLLLVTGPFALNSCPMRRISQNYVIATKTRVNLKDFKVPKHINDTYFRRMPKKKNSRTAERDIFAEKVEKYVPSEQRKTDQKTVDEAVLKAIKKHKEGKVVQRYLKSMFSLRSNQFPHRMQF</sequence>
<reference evidence="7" key="1">
    <citation type="journal article" date="2014" name="PLoS Negl. Trop. Dis.">
        <title>Identification and characterization of seminal fluid proteins in the Asian tiger mosquito, Aedes albopictus.</title>
        <authorList>
            <person name="Boes K.E."/>
            <person name="Ribeiro J.M."/>
            <person name="Wong A."/>
            <person name="Harrington L.C."/>
            <person name="Wolfner M.F."/>
            <person name="Sirot L.K."/>
        </authorList>
    </citation>
    <scope>NUCLEOTIDE SEQUENCE</scope>
    <source>
        <tissue evidence="7">Reproductive organs</tissue>
    </source>
</reference>
<evidence type="ECO:0000256" key="3">
    <source>
        <dbReference type="ARBA" id="ARBA00023274"/>
    </source>
</evidence>
<dbReference type="InterPro" id="IPR041997">
    <property type="entry name" value="Ribosomal_eL6_KOW"/>
</dbReference>
<dbReference type="AlphaFoldDB" id="A0A023EPL9"/>
<dbReference type="GO" id="GO:0003723">
    <property type="term" value="F:RNA binding"/>
    <property type="evidence" value="ECO:0007669"/>
    <property type="project" value="TreeGrafter"/>
</dbReference>
<dbReference type="Gene3D" id="2.30.30.30">
    <property type="match status" value="1"/>
</dbReference>
<comment type="similarity">
    <text evidence="1">Belongs to the eukaryotic ribosomal protein eL6 family.</text>
</comment>
<evidence type="ECO:0000256" key="5">
    <source>
        <dbReference type="ARBA" id="ARBA00035351"/>
    </source>
</evidence>
<dbReference type="GO" id="GO:0003735">
    <property type="term" value="F:structural constituent of ribosome"/>
    <property type="evidence" value="ECO:0007669"/>
    <property type="project" value="InterPro"/>
</dbReference>
<dbReference type="InterPro" id="IPR014722">
    <property type="entry name" value="Rib_uL2_dom2"/>
</dbReference>
<protein>
    <recommendedName>
        <fullName evidence="4">Large ribosomal subunit protein eL6</fullName>
    </recommendedName>
    <alternativeName>
        <fullName evidence="5">60S ribosomal protein L6</fullName>
    </alternativeName>
</protein>
<keyword evidence="3" id="KW-0687">Ribonucleoprotein</keyword>
<dbReference type="InterPro" id="IPR000915">
    <property type="entry name" value="60S_ribosomal_eL6"/>
</dbReference>
<dbReference type="PANTHER" id="PTHR10715:SF0">
    <property type="entry name" value="LARGE RIBOSOMAL SUBUNIT PROTEIN EL6"/>
    <property type="match status" value="1"/>
</dbReference>
<feature type="non-terminal residue" evidence="7">
    <location>
        <position position="1"/>
    </location>
</feature>
<dbReference type="InterPro" id="IPR008991">
    <property type="entry name" value="Translation_prot_SH3-like_sf"/>
</dbReference>
<evidence type="ECO:0000313" key="7">
    <source>
        <dbReference type="EMBL" id="JAC10459.1"/>
    </source>
</evidence>
<evidence type="ECO:0000256" key="1">
    <source>
        <dbReference type="ARBA" id="ARBA00010592"/>
    </source>
</evidence>
<evidence type="ECO:0000256" key="6">
    <source>
        <dbReference type="ARBA" id="ARBA00046388"/>
    </source>
</evidence>
<dbReference type="EMBL" id="GAPW01003139">
    <property type="protein sequence ID" value="JAC10459.1"/>
    <property type="molecule type" value="mRNA"/>
</dbReference>
<name>A0A023EPL9_AEDAL</name>
<comment type="subunit">
    <text evidence="6">Component of the large ribosomal subunit. May bind IPO9 with low affinity.</text>
</comment>
<organism evidence="7">
    <name type="scientific">Aedes albopictus</name>
    <name type="common">Asian tiger mosquito</name>
    <name type="synonym">Stegomyia albopicta</name>
    <dbReference type="NCBI Taxonomy" id="7160"/>
    <lineage>
        <taxon>Eukaryota</taxon>
        <taxon>Metazoa</taxon>
        <taxon>Ecdysozoa</taxon>
        <taxon>Arthropoda</taxon>
        <taxon>Hexapoda</taxon>
        <taxon>Insecta</taxon>
        <taxon>Pterygota</taxon>
        <taxon>Neoptera</taxon>
        <taxon>Endopterygota</taxon>
        <taxon>Diptera</taxon>
        <taxon>Nematocera</taxon>
        <taxon>Culicoidea</taxon>
        <taxon>Culicidae</taxon>
        <taxon>Culicinae</taxon>
        <taxon>Aedini</taxon>
        <taxon>Aedes</taxon>
        <taxon>Stegomyia</taxon>
    </lineage>
</organism>
<dbReference type="VEuPathDB" id="VectorBase:AALF003471"/>
<dbReference type="CDD" id="cd13156">
    <property type="entry name" value="KOW_RPL6"/>
    <property type="match status" value="1"/>
</dbReference>
<dbReference type="GO" id="GO:0002181">
    <property type="term" value="P:cytoplasmic translation"/>
    <property type="evidence" value="ECO:0007669"/>
    <property type="project" value="TreeGrafter"/>
</dbReference>
<dbReference type="PANTHER" id="PTHR10715">
    <property type="entry name" value="60S RIBOSOMAL PROTEIN L6"/>
    <property type="match status" value="1"/>
</dbReference>
<keyword evidence="2 7" id="KW-0689">Ribosomal protein</keyword>
<dbReference type="GO" id="GO:0022625">
    <property type="term" value="C:cytosolic large ribosomal subunit"/>
    <property type="evidence" value="ECO:0007669"/>
    <property type="project" value="TreeGrafter"/>
</dbReference>
<dbReference type="SUPFAM" id="SSF50104">
    <property type="entry name" value="Translation proteins SH3-like domain"/>
    <property type="match status" value="1"/>
</dbReference>
<dbReference type="FunFam" id="2.30.30.30:FF:000014">
    <property type="entry name" value="60S ribosomal protein L6"/>
    <property type="match status" value="1"/>
</dbReference>
<proteinExistence type="evidence at transcript level"/>
<dbReference type="VEuPathDB" id="VectorBase:AALFPA_073876"/>
<dbReference type="VEuPathDB" id="VectorBase:AALC636_013421"/>
<evidence type="ECO:0000256" key="2">
    <source>
        <dbReference type="ARBA" id="ARBA00022980"/>
    </source>
</evidence>
<accession>A0A023EPL9</accession>
<dbReference type="Pfam" id="PF01159">
    <property type="entry name" value="Ribosomal_L6e"/>
    <property type="match status" value="1"/>
</dbReference>
<evidence type="ECO:0000256" key="4">
    <source>
        <dbReference type="ARBA" id="ARBA00035233"/>
    </source>
</evidence>
<dbReference type="GO" id="GO:0000027">
    <property type="term" value="P:ribosomal large subunit assembly"/>
    <property type="evidence" value="ECO:0007669"/>
    <property type="project" value="TreeGrafter"/>
</dbReference>